<proteinExistence type="predicted"/>
<accession>A0A7J7DP09</accession>
<comment type="caution">
    <text evidence="1">The sequence shown here is derived from an EMBL/GenBank/DDBJ whole genome shotgun (WGS) entry which is preliminary data.</text>
</comment>
<evidence type="ECO:0000313" key="2">
    <source>
        <dbReference type="Proteomes" id="UP000593562"/>
    </source>
</evidence>
<organism evidence="1 2">
    <name type="scientific">Tripterygium wilfordii</name>
    <name type="common">Thunder God vine</name>
    <dbReference type="NCBI Taxonomy" id="458696"/>
    <lineage>
        <taxon>Eukaryota</taxon>
        <taxon>Viridiplantae</taxon>
        <taxon>Streptophyta</taxon>
        <taxon>Embryophyta</taxon>
        <taxon>Tracheophyta</taxon>
        <taxon>Spermatophyta</taxon>
        <taxon>Magnoliopsida</taxon>
        <taxon>eudicotyledons</taxon>
        <taxon>Gunneridae</taxon>
        <taxon>Pentapetalae</taxon>
        <taxon>rosids</taxon>
        <taxon>fabids</taxon>
        <taxon>Celastrales</taxon>
        <taxon>Celastraceae</taxon>
        <taxon>Tripterygium</taxon>
    </lineage>
</organism>
<gene>
    <name evidence="1" type="ORF">HS088_TW04G00049</name>
</gene>
<evidence type="ECO:0000313" key="1">
    <source>
        <dbReference type="EMBL" id="KAF5748100.1"/>
    </source>
</evidence>
<name>A0A7J7DP09_TRIWF</name>
<keyword evidence="2" id="KW-1185">Reference proteome</keyword>
<dbReference type="EMBL" id="JAAARO010000004">
    <property type="protein sequence ID" value="KAF5748100.1"/>
    <property type="molecule type" value="Genomic_DNA"/>
</dbReference>
<sequence>MVPRIGTVVGGHPDRSSRFRFGTPRLICLCSRLIKRFKHCRSLSFHGFFRFIGFIDWPLINSLKEERRTEDHFVTSDVAKWHAGFSSSWCIMNLEVLSSDAELDCADITFIRDCKKLHLPSNFHSSLHYME</sequence>
<dbReference type="AlphaFoldDB" id="A0A7J7DP09"/>
<dbReference type="Proteomes" id="UP000593562">
    <property type="component" value="Unassembled WGS sequence"/>
</dbReference>
<dbReference type="InParanoid" id="A0A7J7DP09"/>
<protein>
    <submittedName>
        <fullName evidence="1">Uncharacterized protein</fullName>
    </submittedName>
</protein>
<reference evidence="1 2" key="1">
    <citation type="journal article" date="2020" name="Nat. Commun.">
        <title>Genome of Tripterygium wilfordii and identification of cytochrome P450 involved in triptolide biosynthesis.</title>
        <authorList>
            <person name="Tu L."/>
            <person name="Su P."/>
            <person name="Zhang Z."/>
            <person name="Gao L."/>
            <person name="Wang J."/>
            <person name="Hu T."/>
            <person name="Zhou J."/>
            <person name="Zhang Y."/>
            <person name="Zhao Y."/>
            <person name="Liu Y."/>
            <person name="Song Y."/>
            <person name="Tong Y."/>
            <person name="Lu Y."/>
            <person name="Yang J."/>
            <person name="Xu C."/>
            <person name="Jia M."/>
            <person name="Peters R.J."/>
            <person name="Huang L."/>
            <person name="Gao W."/>
        </authorList>
    </citation>
    <scope>NUCLEOTIDE SEQUENCE [LARGE SCALE GENOMIC DNA]</scope>
    <source>
        <strain evidence="2">cv. XIE 37</strain>
        <tissue evidence="1">Leaf</tissue>
    </source>
</reference>